<accession>A0AA38R2A1</accession>
<feature type="site" description="Important for catalytic activity, responsible for pKa modulation of the active site Glu and correct orientation of both the proton donor and substrate" evidence="6">
    <location>
        <position position="135"/>
    </location>
</feature>
<comment type="similarity">
    <text evidence="1 7">Belongs to the glycosyl hydrolase 43 family.</text>
</comment>
<evidence type="ECO:0000256" key="5">
    <source>
        <dbReference type="PIRSR" id="PIRSR606710-1"/>
    </source>
</evidence>
<evidence type="ECO:0000256" key="2">
    <source>
        <dbReference type="ARBA" id="ARBA00022801"/>
    </source>
</evidence>
<comment type="caution">
    <text evidence="8">The sequence shown here is derived from an EMBL/GenBank/DDBJ whole genome shotgun (WGS) entry which is preliminary data.</text>
</comment>
<evidence type="ECO:0000313" key="8">
    <source>
        <dbReference type="EMBL" id="KAJ9130965.1"/>
    </source>
</evidence>
<keyword evidence="3" id="KW-0119">Carbohydrate metabolism</keyword>
<dbReference type="GO" id="GO:0004553">
    <property type="term" value="F:hydrolase activity, hydrolyzing O-glycosyl compounds"/>
    <property type="evidence" value="ECO:0007669"/>
    <property type="project" value="InterPro"/>
</dbReference>
<dbReference type="PANTHER" id="PTHR43772:SF2">
    <property type="entry name" value="PUTATIVE (AFU_ORTHOLOGUE AFUA_2G04480)-RELATED"/>
    <property type="match status" value="1"/>
</dbReference>
<dbReference type="Pfam" id="PF04616">
    <property type="entry name" value="Glyco_hydro_43"/>
    <property type="match status" value="1"/>
</dbReference>
<dbReference type="InterPro" id="IPR023296">
    <property type="entry name" value="Glyco_hydro_beta-prop_sf"/>
</dbReference>
<gene>
    <name evidence="8" type="ORF">NKR23_g11949</name>
</gene>
<dbReference type="PANTHER" id="PTHR43772">
    <property type="entry name" value="ENDO-1,4-BETA-XYLANASE"/>
    <property type="match status" value="1"/>
</dbReference>
<organism evidence="8 9">
    <name type="scientific">Pleurostoma richardsiae</name>
    <dbReference type="NCBI Taxonomy" id="41990"/>
    <lineage>
        <taxon>Eukaryota</taxon>
        <taxon>Fungi</taxon>
        <taxon>Dikarya</taxon>
        <taxon>Ascomycota</taxon>
        <taxon>Pezizomycotina</taxon>
        <taxon>Sordariomycetes</taxon>
        <taxon>Sordariomycetidae</taxon>
        <taxon>Calosphaeriales</taxon>
        <taxon>Pleurostomataceae</taxon>
        <taxon>Pleurostoma</taxon>
    </lineage>
</organism>
<keyword evidence="9" id="KW-1185">Reference proteome</keyword>
<name>A0AA38R2A1_9PEZI</name>
<feature type="active site" description="Proton donor" evidence="5">
    <location>
        <position position="184"/>
    </location>
</feature>
<dbReference type="Proteomes" id="UP001174694">
    <property type="component" value="Unassembled WGS sequence"/>
</dbReference>
<evidence type="ECO:0000256" key="6">
    <source>
        <dbReference type="PIRSR" id="PIRSR606710-2"/>
    </source>
</evidence>
<evidence type="ECO:0000313" key="9">
    <source>
        <dbReference type="Proteomes" id="UP001174694"/>
    </source>
</evidence>
<sequence length="313" mass="35027">MRSPVLPGYYADPNIAVYGGLYYIYATTDGFASWGGNVFYVWKSRDLVTWTRSSQPILILAGTNGTVPWADGNAWAPTITHRNERYYFYFSGDNPTYQRKTIGAAVSVSPEGPFNAEPGAMILNNEDLTTNQAIDPVAFRDPVSGKYYLFWGNGSPLMVELSDDMVSINKSTLRAVEGLTDFREGTFINYRKGLYHITYSIDDTGSENYRVGYATSRKIEGPYTYQGIILQKDPSQGILATGHNSIIKIPGTDKWYIAYHRFHIPGGNGTHRETTIDRVEFDPVTGLMRPVIPTLSSVDAETVPAWPERVQHY</sequence>
<dbReference type="GO" id="GO:0005975">
    <property type="term" value="P:carbohydrate metabolic process"/>
    <property type="evidence" value="ECO:0007669"/>
    <property type="project" value="InterPro"/>
</dbReference>
<evidence type="ECO:0000256" key="1">
    <source>
        <dbReference type="ARBA" id="ARBA00009865"/>
    </source>
</evidence>
<dbReference type="AlphaFoldDB" id="A0AA38R2A1"/>
<proteinExistence type="inferred from homology"/>
<dbReference type="SUPFAM" id="SSF75005">
    <property type="entry name" value="Arabinanase/levansucrase/invertase"/>
    <property type="match status" value="1"/>
</dbReference>
<dbReference type="EMBL" id="JANBVO010000075">
    <property type="protein sequence ID" value="KAJ9130965.1"/>
    <property type="molecule type" value="Genomic_DNA"/>
</dbReference>
<protein>
    <submittedName>
        <fullName evidence="8">Arabinanase/levansucrase/invertase</fullName>
    </submittedName>
</protein>
<keyword evidence="4 7" id="KW-0326">Glycosidase</keyword>
<dbReference type="CDD" id="cd18828">
    <property type="entry name" value="GH43_BT3675-like"/>
    <property type="match status" value="1"/>
</dbReference>
<dbReference type="InterPro" id="IPR052176">
    <property type="entry name" value="Glycosyl_Hydrlase_43_Enz"/>
</dbReference>
<evidence type="ECO:0000256" key="4">
    <source>
        <dbReference type="ARBA" id="ARBA00023295"/>
    </source>
</evidence>
<feature type="active site" description="Proton acceptor" evidence="5">
    <location>
        <position position="12"/>
    </location>
</feature>
<dbReference type="Gene3D" id="2.115.10.20">
    <property type="entry name" value="Glycosyl hydrolase domain, family 43"/>
    <property type="match status" value="1"/>
</dbReference>
<evidence type="ECO:0000256" key="3">
    <source>
        <dbReference type="ARBA" id="ARBA00023277"/>
    </source>
</evidence>
<keyword evidence="2 7" id="KW-0378">Hydrolase</keyword>
<dbReference type="InterPro" id="IPR006710">
    <property type="entry name" value="Glyco_hydro_43"/>
</dbReference>
<reference evidence="8" key="1">
    <citation type="submission" date="2022-07" db="EMBL/GenBank/DDBJ databases">
        <title>Fungi with potential for degradation of polypropylene.</title>
        <authorList>
            <person name="Gostincar C."/>
        </authorList>
    </citation>
    <scope>NUCLEOTIDE SEQUENCE</scope>
    <source>
        <strain evidence="8">EXF-13308</strain>
    </source>
</reference>
<evidence type="ECO:0000256" key="7">
    <source>
        <dbReference type="RuleBase" id="RU361187"/>
    </source>
</evidence>